<keyword evidence="2" id="KW-1185">Reference proteome</keyword>
<evidence type="ECO:0000313" key="1">
    <source>
        <dbReference type="EMBL" id="REA62129.1"/>
    </source>
</evidence>
<gene>
    <name evidence="1" type="ORF">DSL64_10785</name>
</gene>
<dbReference type="AlphaFoldDB" id="A0A3D8YFT1"/>
<name>A0A3D8YFT1_9BACT</name>
<evidence type="ECO:0000313" key="2">
    <source>
        <dbReference type="Proteomes" id="UP000256373"/>
    </source>
</evidence>
<organism evidence="1 2">
    <name type="scientific">Dyadobacter luteus</name>
    <dbReference type="NCBI Taxonomy" id="2259619"/>
    <lineage>
        <taxon>Bacteria</taxon>
        <taxon>Pseudomonadati</taxon>
        <taxon>Bacteroidota</taxon>
        <taxon>Cytophagia</taxon>
        <taxon>Cytophagales</taxon>
        <taxon>Spirosomataceae</taxon>
        <taxon>Dyadobacter</taxon>
    </lineage>
</organism>
<reference evidence="1 2" key="1">
    <citation type="submission" date="2018-07" db="EMBL/GenBank/DDBJ databases">
        <title>Dyadobacter roseus sp. nov., isolated from rose rhizosphere soil.</title>
        <authorList>
            <person name="Chen L."/>
        </authorList>
    </citation>
    <scope>NUCLEOTIDE SEQUENCE [LARGE SCALE GENOMIC DNA]</scope>
    <source>
        <strain evidence="1 2">RS19</strain>
    </source>
</reference>
<accession>A0A3D8YFT1</accession>
<proteinExistence type="predicted"/>
<dbReference type="Proteomes" id="UP000256373">
    <property type="component" value="Unassembled WGS sequence"/>
</dbReference>
<comment type="caution">
    <text evidence="1">The sequence shown here is derived from an EMBL/GenBank/DDBJ whole genome shotgun (WGS) entry which is preliminary data.</text>
</comment>
<protein>
    <submittedName>
        <fullName evidence="1">Uncharacterized protein</fullName>
    </submittedName>
</protein>
<sequence>MHQSIVLKTVFPKKSDCKSIIFVLIYKRLSSFFTPATPFRYSAYILILKSSNPLYLSGCVIQIKYSASHFRRYHSNSSAERPKTDGKKCHY</sequence>
<dbReference type="EMBL" id="QNUL01000006">
    <property type="protein sequence ID" value="REA62129.1"/>
    <property type="molecule type" value="Genomic_DNA"/>
</dbReference>